<evidence type="ECO:0000256" key="11">
    <source>
        <dbReference type="ARBA" id="ARBA00022967"/>
    </source>
</evidence>
<dbReference type="Proteomes" id="UP000000845">
    <property type="component" value="Chromosome"/>
</dbReference>
<keyword evidence="10" id="KW-0460">Magnesium</keyword>
<dbReference type="SFLD" id="SFLDF00027">
    <property type="entry name" value="p-type_atpase"/>
    <property type="match status" value="1"/>
</dbReference>
<dbReference type="InterPro" id="IPR008250">
    <property type="entry name" value="ATPase_P-typ_transduc_dom_A_sf"/>
</dbReference>
<sequence length="875" mass="97037">MDFNFNGLNEEEVTRSRELNGNNEIIEQKSETFLKKFLGNFNDPMIKILSVCCILLLVLSLFGIIKMIEPVSIAMAIFVATIVSTLNEYSSGKKFRSLQEEANKILVKVYRNNNVKEILIDEIVVGDYVLLNSGDKIPADGIVVYGHFKVDNSVLNGESDENPKQPVTDDTVLDDKIDFTHPNKTYRGAVVSHGEGVIKIEKVGMQTVNGIMMQNMNIEDTPSPLQIKLSDLAAKISKIGYMGAILIGILNFLYTSLHLNDPSVFFTAANSLEIAKTALNSLIYAVIIIVMAVPEGLPLMIAIVLSQNMQKMLKDNVLVRKLVGIETAGSLNILFSDKTGTITKGRLEVILFQNGSFDSYKEYAEIPDELRKLVNTAISKNTSSMIAENGAIIGGNSTERSILGFIDRNEIDDNIEVKTKQVFNSTNKYSASELDSNLNLTFYKGAPERLLEKCTTYYDNDGNKQAFTKKPDITKVIDDLAKKSIRVLALTVSDKKLTEDVVPEEMTFLGILGIRDDIRPEAVKAIEEVMTAGIQVIMITGDRKETAMAIAKDSGLLTSDKEVVLTSDELQTMSDEEIKKVLPDVRVIARALPMDKFRLVGLAQELGLVAGMTGDGVNDAPALKRSDIGFAMGSGTEIAKEVGDIIILDDNFQSIEKAVLYGRTIYNNIKKFLKFQLNINISAVLISVIAPFTGVQNPLTILQILWINMIMDTLAALALGGEPALSEYMKERPKSRSEKIVSKSMSTAIFWTGIWTTIISILFLKLDIFRNLFADEIHHLTAYFCLFVFSGLFNGFNVRSDKINVFSNLSLNPNFLKVFALIFIIQIVLVYIGGEIFRTVPLSVSEWLVIFGLSVLIIPVDMIRKLIFPAKTYNK</sequence>
<keyword evidence="3" id="KW-0813">Transport</keyword>
<feature type="transmembrane region" description="Helical" evidence="15">
    <location>
        <begin position="844"/>
        <end position="863"/>
    </location>
</feature>
<protein>
    <recommendedName>
        <fullName evidence="2">P-type Ca(2+) transporter</fullName>
        <ecNumber evidence="2">7.2.2.10</ecNumber>
    </recommendedName>
</protein>
<keyword evidence="5 15" id="KW-0812">Transmembrane</keyword>
<dbReference type="Pfam" id="PF00122">
    <property type="entry name" value="E1-E2_ATPase"/>
    <property type="match status" value="1"/>
</dbReference>
<dbReference type="InterPro" id="IPR018303">
    <property type="entry name" value="ATPase_P-typ_P_site"/>
</dbReference>
<dbReference type="SUPFAM" id="SSF81660">
    <property type="entry name" value="Metal cation-transporting ATPase, ATP-binding domain N"/>
    <property type="match status" value="1"/>
</dbReference>
<dbReference type="HOGENOM" id="CLU_002360_9_2_0"/>
<keyword evidence="6" id="KW-0479">Metal-binding</keyword>
<dbReference type="GO" id="GO:0005886">
    <property type="term" value="C:plasma membrane"/>
    <property type="evidence" value="ECO:0007669"/>
    <property type="project" value="TreeGrafter"/>
</dbReference>
<dbReference type="NCBIfam" id="TIGR01517">
    <property type="entry name" value="ATPase-IIB_Ca"/>
    <property type="match status" value="1"/>
</dbReference>
<evidence type="ECO:0000256" key="14">
    <source>
        <dbReference type="ARBA" id="ARBA00023136"/>
    </source>
</evidence>
<keyword evidence="17" id="KW-0378">Hydrolase</keyword>
<feature type="transmembrane region" description="Helical" evidence="15">
    <location>
        <begin position="239"/>
        <end position="257"/>
    </location>
</feature>
<feature type="transmembrane region" description="Helical" evidence="15">
    <location>
        <begin position="740"/>
        <end position="764"/>
    </location>
</feature>
<dbReference type="NCBIfam" id="TIGR01494">
    <property type="entry name" value="ATPase_P-type"/>
    <property type="match status" value="1"/>
</dbReference>
<dbReference type="GO" id="GO:0016887">
    <property type="term" value="F:ATP hydrolysis activity"/>
    <property type="evidence" value="ECO:0007669"/>
    <property type="project" value="InterPro"/>
</dbReference>
<feature type="transmembrane region" description="Helical" evidence="15">
    <location>
        <begin position="45"/>
        <end position="65"/>
    </location>
</feature>
<dbReference type="InterPro" id="IPR023298">
    <property type="entry name" value="ATPase_P-typ_TM_dom_sf"/>
</dbReference>
<dbReference type="GO" id="GO:0005524">
    <property type="term" value="F:ATP binding"/>
    <property type="evidence" value="ECO:0007669"/>
    <property type="project" value="UniProtKB-KW"/>
</dbReference>
<gene>
    <name evidence="17" type="ordered locus">Sterm_1601</name>
</gene>
<dbReference type="InterPro" id="IPR004014">
    <property type="entry name" value="ATPase_P-typ_cation-transptr_N"/>
</dbReference>
<evidence type="ECO:0000256" key="9">
    <source>
        <dbReference type="ARBA" id="ARBA00022840"/>
    </source>
</evidence>
<dbReference type="GO" id="GO:0005388">
    <property type="term" value="F:P-type calcium transporter activity"/>
    <property type="evidence" value="ECO:0007669"/>
    <property type="project" value="UniProtKB-EC"/>
</dbReference>
<evidence type="ECO:0000256" key="6">
    <source>
        <dbReference type="ARBA" id="ARBA00022723"/>
    </source>
</evidence>
<dbReference type="InterPro" id="IPR006408">
    <property type="entry name" value="P-type_ATPase_IIB"/>
</dbReference>
<dbReference type="InterPro" id="IPR044492">
    <property type="entry name" value="P_typ_ATPase_HD_dom"/>
</dbReference>
<dbReference type="InterPro" id="IPR006068">
    <property type="entry name" value="ATPase_P-typ_cation-transptr_C"/>
</dbReference>
<dbReference type="Gene3D" id="3.40.50.1000">
    <property type="entry name" value="HAD superfamily/HAD-like"/>
    <property type="match status" value="1"/>
</dbReference>
<evidence type="ECO:0000256" key="5">
    <source>
        <dbReference type="ARBA" id="ARBA00022692"/>
    </source>
</evidence>
<evidence type="ECO:0000256" key="13">
    <source>
        <dbReference type="ARBA" id="ARBA00023065"/>
    </source>
</evidence>
<dbReference type="GO" id="GO:0046872">
    <property type="term" value="F:metal ion binding"/>
    <property type="evidence" value="ECO:0007669"/>
    <property type="project" value="UniProtKB-KW"/>
</dbReference>
<dbReference type="SUPFAM" id="SSF81653">
    <property type="entry name" value="Calcium ATPase, transduction domain A"/>
    <property type="match status" value="1"/>
</dbReference>
<keyword evidence="4" id="KW-0109">Calcium transport</keyword>
<dbReference type="InterPro" id="IPR036412">
    <property type="entry name" value="HAD-like_sf"/>
</dbReference>
<dbReference type="SMART" id="SM00831">
    <property type="entry name" value="Cation_ATPase_N"/>
    <property type="match status" value="1"/>
</dbReference>
<keyword evidence="14 15" id="KW-0472">Membrane</keyword>
<dbReference type="Pfam" id="PF13246">
    <property type="entry name" value="Cation_ATPase"/>
    <property type="match status" value="1"/>
</dbReference>
<dbReference type="InterPro" id="IPR001757">
    <property type="entry name" value="P_typ_ATPase"/>
</dbReference>
<dbReference type="SFLD" id="SFLDG00002">
    <property type="entry name" value="C1.7:_P-type_atpase_like"/>
    <property type="match status" value="1"/>
</dbReference>
<dbReference type="SUPFAM" id="SSF81665">
    <property type="entry name" value="Calcium ATPase, transmembrane domain M"/>
    <property type="match status" value="1"/>
</dbReference>
<dbReference type="PROSITE" id="PS00154">
    <property type="entry name" value="ATPASE_E1_E2"/>
    <property type="match status" value="1"/>
</dbReference>
<dbReference type="EC" id="7.2.2.10" evidence="2"/>
<reference evidence="18" key="1">
    <citation type="submission" date="2009-09" db="EMBL/GenBank/DDBJ databases">
        <title>The complete chromosome of Sebaldella termitidis ATCC 33386.</title>
        <authorList>
            <consortium name="US DOE Joint Genome Institute (JGI-PGF)"/>
            <person name="Lucas S."/>
            <person name="Copeland A."/>
            <person name="Lapidus A."/>
            <person name="Glavina del Rio T."/>
            <person name="Dalin E."/>
            <person name="Tice H."/>
            <person name="Bruce D."/>
            <person name="Goodwin L."/>
            <person name="Pitluck S."/>
            <person name="Kyrpides N."/>
            <person name="Mavromatis K."/>
            <person name="Ivanova N."/>
            <person name="Mikhailova N."/>
            <person name="Sims D."/>
            <person name="Meincke L."/>
            <person name="Brettin T."/>
            <person name="Detter J.C."/>
            <person name="Han C."/>
            <person name="Larimer F."/>
            <person name="Land M."/>
            <person name="Hauser L."/>
            <person name="Markowitz V."/>
            <person name="Cheng J.F."/>
            <person name="Hugenholtz P."/>
            <person name="Woyke T."/>
            <person name="Wu D."/>
            <person name="Eisen J.A."/>
        </authorList>
    </citation>
    <scope>NUCLEOTIDE SEQUENCE [LARGE SCALE GENOMIC DNA]</scope>
    <source>
        <strain evidence="18">ATCC 33386 / NCTC 11300</strain>
    </source>
</reference>
<keyword evidence="8" id="KW-0106">Calcium</keyword>
<dbReference type="InterPro" id="IPR059000">
    <property type="entry name" value="ATPase_P-type_domA"/>
</dbReference>
<dbReference type="InterPro" id="IPR023299">
    <property type="entry name" value="ATPase_P-typ_cyto_dom_N"/>
</dbReference>
<dbReference type="eggNOG" id="COG0474">
    <property type="taxonomic scope" value="Bacteria"/>
</dbReference>
<reference evidence="17 18" key="2">
    <citation type="journal article" date="2010" name="Stand. Genomic Sci.">
        <title>Complete genome sequence of Sebaldella termitidis type strain (NCTC 11300).</title>
        <authorList>
            <person name="Harmon-Smith M."/>
            <person name="Celia L."/>
            <person name="Chertkov O."/>
            <person name="Lapidus A."/>
            <person name="Copeland A."/>
            <person name="Glavina Del Rio T."/>
            <person name="Nolan M."/>
            <person name="Lucas S."/>
            <person name="Tice H."/>
            <person name="Cheng J.F."/>
            <person name="Han C."/>
            <person name="Detter J.C."/>
            <person name="Bruce D."/>
            <person name="Goodwin L."/>
            <person name="Pitluck S."/>
            <person name="Pati A."/>
            <person name="Liolios K."/>
            <person name="Ivanova N."/>
            <person name="Mavromatis K."/>
            <person name="Mikhailova N."/>
            <person name="Chen A."/>
            <person name="Palaniappan K."/>
            <person name="Land M."/>
            <person name="Hauser L."/>
            <person name="Chang Y.J."/>
            <person name="Jeffries C.D."/>
            <person name="Brettin T."/>
            <person name="Goker M."/>
            <person name="Beck B."/>
            <person name="Bristow J."/>
            <person name="Eisen J.A."/>
            <person name="Markowitz V."/>
            <person name="Hugenholtz P."/>
            <person name="Kyrpides N.C."/>
            <person name="Klenk H.P."/>
            <person name="Chen F."/>
        </authorList>
    </citation>
    <scope>NUCLEOTIDE SEQUENCE [LARGE SCALE GENOMIC DNA]</scope>
    <source>
        <strain evidence="18">ATCC 33386 / NCTC 11300</strain>
    </source>
</reference>
<dbReference type="PRINTS" id="PR00119">
    <property type="entry name" value="CATATPASE"/>
</dbReference>
<dbReference type="AlphaFoldDB" id="D1AI76"/>
<keyword evidence="7" id="KW-0547">Nucleotide-binding</keyword>
<dbReference type="Pfam" id="PF08282">
    <property type="entry name" value="Hydrolase_3"/>
    <property type="match status" value="1"/>
</dbReference>
<evidence type="ECO:0000256" key="10">
    <source>
        <dbReference type="ARBA" id="ARBA00022842"/>
    </source>
</evidence>
<proteinExistence type="predicted"/>
<keyword evidence="12 15" id="KW-1133">Transmembrane helix</keyword>
<evidence type="ECO:0000313" key="17">
    <source>
        <dbReference type="EMBL" id="ACZ08460.1"/>
    </source>
</evidence>
<organism evidence="17 18">
    <name type="scientific">Sebaldella termitidis (strain ATCC 33386 / NCTC 11300)</name>
    <dbReference type="NCBI Taxonomy" id="526218"/>
    <lineage>
        <taxon>Bacteria</taxon>
        <taxon>Fusobacteriati</taxon>
        <taxon>Fusobacteriota</taxon>
        <taxon>Fusobacteriia</taxon>
        <taxon>Fusobacteriales</taxon>
        <taxon>Leptotrichiaceae</taxon>
        <taxon>Sebaldella</taxon>
    </lineage>
</organism>
<dbReference type="PANTHER" id="PTHR24093:SF477">
    <property type="entry name" value="CALCIUM-TRANSPORTING ATPASE"/>
    <property type="match status" value="1"/>
</dbReference>
<dbReference type="SUPFAM" id="SSF56784">
    <property type="entry name" value="HAD-like"/>
    <property type="match status" value="1"/>
</dbReference>
<evidence type="ECO:0000256" key="15">
    <source>
        <dbReference type="SAM" id="Phobius"/>
    </source>
</evidence>
<dbReference type="PRINTS" id="PR00120">
    <property type="entry name" value="HATPASE"/>
</dbReference>
<feature type="domain" description="Cation-transporting P-type ATPase N-terminal" evidence="16">
    <location>
        <begin position="1"/>
        <end position="61"/>
    </location>
</feature>
<evidence type="ECO:0000259" key="16">
    <source>
        <dbReference type="SMART" id="SM00831"/>
    </source>
</evidence>
<comment type="subcellular location">
    <subcellularLocation>
        <location evidence="1">Membrane</location>
        <topology evidence="1">Multi-pass membrane protein</topology>
    </subcellularLocation>
</comment>
<keyword evidence="18" id="KW-1185">Reference proteome</keyword>
<dbReference type="Pfam" id="PF00689">
    <property type="entry name" value="Cation_ATPase_C"/>
    <property type="match status" value="1"/>
</dbReference>
<keyword evidence="11" id="KW-1278">Translocase</keyword>
<evidence type="ECO:0000256" key="7">
    <source>
        <dbReference type="ARBA" id="ARBA00022741"/>
    </source>
</evidence>
<keyword evidence="9" id="KW-0067">ATP-binding</keyword>
<evidence type="ECO:0000256" key="1">
    <source>
        <dbReference type="ARBA" id="ARBA00004141"/>
    </source>
</evidence>
<evidence type="ECO:0000256" key="3">
    <source>
        <dbReference type="ARBA" id="ARBA00022448"/>
    </source>
</evidence>
<dbReference type="PANTHER" id="PTHR24093">
    <property type="entry name" value="CATION TRANSPORTING ATPASE"/>
    <property type="match status" value="1"/>
</dbReference>
<dbReference type="InterPro" id="IPR023214">
    <property type="entry name" value="HAD_sf"/>
</dbReference>
<evidence type="ECO:0000256" key="2">
    <source>
        <dbReference type="ARBA" id="ARBA00012790"/>
    </source>
</evidence>
<evidence type="ECO:0000256" key="4">
    <source>
        <dbReference type="ARBA" id="ARBA00022568"/>
    </source>
</evidence>
<dbReference type="Pfam" id="PF00690">
    <property type="entry name" value="Cation_ATPase_N"/>
    <property type="match status" value="1"/>
</dbReference>
<dbReference type="EMBL" id="CP001739">
    <property type="protein sequence ID" value="ACZ08460.1"/>
    <property type="molecule type" value="Genomic_DNA"/>
</dbReference>
<evidence type="ECO:0000256" key="8">
    <source>
        <dbReference type="ARBA" id="ARBA00022837"/>
    </source>
</evidence>
<feature type="transmembrane region" description="Helical" evidence="15">
    <location>
        <begin position="814"/>
        <end position="832"/>
    </location>
</feature>
<dbReference type="STRING" id="526218.Sterm_1601"/>
<dbReference type="Gene3D" id="2.70.150.10">
    <property type="entry name" value="Calcium-transporting ATPase, cytoplasmic transduction domain A"/>
    <property type="match status" value="1"/>
</dbReference>
<evidence type="ECO:0000256" key="12">
    <source>
        <dbReference type="ARBA" id="ARBA00022989"/>
    </source>
</evidence>
<accession>D1AI76</accession>
<feature type="transmembrane region" description="Helical" evidence="15">
    <location>
        <begin position="282"/>
        <end position="305"/>
    </location>
</feature>
<keyword evidence="13" id="KW-0406">Ion transport</keyword>
<dbReference type="Gene3D" id="3.40.1110.10">
    <property type="entry name" value="Calcium-transporting ATPase, cytoplasmic domain N"/>
    <property type="match status" value="1"/>
</dbReference>
<dbReference type="RefSeq" id="WP_012861056.1">
    <property type="nucleotide sequence ID" value="NC_013517.1"/>
</dbReference>
<evidence type="ECO:0000313" key="18">
    <source>
        <dbReference type="Proteomes" id="UP000000845"/>
    </source>
</evidence>
<feature type="transmembrane region" description="Helical" evidence="15">
    <location>
        <begin position="776"/>
        <end position="793"/>
    </location>
</feature>
<name>D1AI76_SEBTE</name>
<feature type="transmembrane region" description="Helical" evidence="15">
    <location>
        <begin position="677"/>
        <end position="695"/>
    </location>
</feature>
<dbReference type="SFLD" id="SFLDS00003">
    <property type="entry name" value="Haloacid_Dehalogenase"/>
    <property type="match status" value="1"/>
</dbReference>
<feature type="transmembrane region" description="Helical" evidence="15">
    <location>
        <begin position="701"/>
        <end position="719"/>
    </location>
</feature>
<dbReference type="KEGG" id="str:Sterm_1601"/>
<dbReference type="Gene3D" id="1.20.1110.10">
    <property type="entry name" value="Calcium-transporting ATPase, transmembrane domain"/>
    <property type="match status" value="1"/>
</dbReference>